<reference evidence="6 7" key="1">
    <citation type="submission" date="2018-01" db="EMBL/GenBank/DDBJ databases">
        <title>Draft genome of the strawberry crown rot pathogen Phytophthora cactorum.</title>
        <authorList>
            <person name="Armitage A.D."/>
            <person name="Lysoe E."/>
            <person name="Nellist C.F."/>
            <person name="Harrison R.J."/>
            <person name="Brurberg M.B."/>
        </authorList>
    </citation>
    <scope>NUCLEOTIDE SEQUENCE [LARGE SCALE GENOMIC DNA]</scope>
    <source>
        <strain evidence="6 7">10300</strain>
    </source>
</reference>
<name>A0A329S9F8_9STRA</name>
<evidence type="ECO:0000313" key="7">
    <source>
        <dbReference type="Proteomes" id="UP000251314"/>
    </source>
</evidence>
<evidence type="ECO:0000313" key="2">
    <source>
        <dbReference type="EMBL" id="KAG2942938.1"/>
    </source>
</evidence>
<dbReference type="EMBL" id="JAENGZ010000265">
    <property type="protein sequence ID" value="KAG6963566.1"/>
    <property type="molecule type" value="Genomic_DNA"/>
</dbReference>
<dbReference type="Proteomes" id="UP000688947">
    <property type="component" value="Unassembled WGS sequence"/>
</dbReference>
<dbReference type="EMBL" id="MJFZ01000234">
    <property type="protein sequence ID" value="RAW33533.1"/>
    <property type="molecule type" value="Genomic_DNA"/>
</dbReference>
<evidence type="ECO:0000313" key="6">
    <source>
        <dbReference type="EMBL" id="RAW33533.1"/>
    </source>
</evidence>
<proteinExistence type="predicted"/>
<reference evidence="2" key="2">
    <citation type="submission" date="2018-10" db="EMBL/GenBank/DDBJ databases">
        <title>Effector identification in a new, highly contiguous assembly of the strawberry crown rot pathogen Phytophthora cactorum.</title>
        <authorList>
            <person name="Armitage A.D."/>
            <person name="Nellist C.F."/>
            <person name="Bates H."/>
            <person name="Vickerstaff R.J."/>
            <person name="Harrison R.J."/>
        </authorList>
    </citation>
    <scope>NUCLEOTIDE SEQUENCE</scope>
    <source>
        <strain evidence="2">4032</strain>
        <strain evidence="3">4040</strain>
        <strain evidence="4">P415</strain>
    </source>
</reference>
<dbReference type="VEuPathDB" id="FungiDB:PC110_g10145"/>
<dbReference type="Proteomes" id="UP000251314">
    <property type="component" value="Unassembled WGS sequence"/>
</dbReference>
<dbReference type="EMBL" id="RCMI01000014">
    <property type="protein sequence ID" value="KAG2942938.1"/>
    <property type="molecule type" value="Genomic_DNA"/>
</dbReference>
<dbReference type="Proteomes" id="UP000736787">
    <property type="component" value="Unassembled WGS sequence"/>
</dbReference>
<evidence type="ECO:0000256" key="1">
    <source>
        <dbReference type="SAM" id="MobiDB-lite"/>
    </source>
</evidence>
<evidence type="ECO:0000313" key="4">
    <source>
        <dbReference type="EMBL" id="KAG2999700.1"/>
    </source>
</evidence>
<protein>
    <submittedName>
        <fullName evidence="6">Uncharacterized protein</fullName>
    </submittedName>
</protein>
<reference evidence="5" key="3">
    <citation type="submission" date="2021-01" db="EMBL/GenBank/DDBJ databases">
        <title>Phytophthora aleatoria, a newly-described species from Pinus radiata is distinct from Phytophthora cactorum isolates based on comparative genomics.</title>
        <authorList>
            <person name="Mcdougal R."/>
            <person name="Panda P."/>
            <person name="Williams N."/>
            <person name="Studholme D.J."/>
        </authorList>
    </citation>
    <scope>NUCLEOTIDE SEQUENCE</scope>
    <source>
        <strain evidence="5">NZFS 3830</strain>
    </source>
</reference>
<evidence type="ECO:0000313" key="3">
    <source>
        <dbReference type="EMBL" id="KAG2955321.1"/>
    </source>
</evidence>
<organism evidence="6 7">
    <name type="scientific">Phytophthora cactorum</name>
    <dbReference type="NCBI Taxonomy" id="29920"/>
    <lineage>
        <taxon>Eukaryota</taxon>
        <taxon>Sar</taxon>
        <taxon>Stramenopiles</taxon>
        <taxon>Oomycota</taxon>
        <taxon>Peronosporomycetes</taxon>
        <taxon>Peronosporales</taxon>
        <taxon>Peronosporaceae</taxon>
        <taxon>Phytophthora</taxon>
    </lineage>
</organism>
<sequence>MIMGQRLKHEASAAAVALATEEEDTGTVHASCRQSRPMRTVSLARQGDYS</sequence>
<dbReference type="AlphaFoldDB" id="A0A329S9F8"/>
<feature type="region of interest" description="Disordered" evidence="1">
    <location>
        <begin position="18"/>
        <end position="50"/>
    </location>
</feature>
<comment type="caution">
    <text evidence="6">The sequence shown here is derived from an EMBL/GenBank/DDBJ whole genome shotgun (WGS) entry which is preliminary data.</text>
</comment>
<dbReference type="Proteomes" id="UP000697107">
    <property type="component" value="Unassembled WGS sequence"/>
</dbReference>
<dbReference type="EMBL" id="RCML01000007">
    <property type="protein sequence ID" value="KAG2999700.1"/>
    <property type="molecule type" value="Genomic_DNA"/>
</dbReference>
<dbReference type="Proteomes" id="UP000774804">
    <property type="component" value="Unassembled WGS sequence"/>
</dbReference>
<accession>A0A329S9F8</accession>
<keyword evidence="7" id="KW-1185">Reference proteome</keyword>
<gene>
    <name evidence="5" type="ORF">JG687_00006490</name>
    <name evidence="6" type="ORF">PC110_g10145</name>
    <name evidence="2" type="ORF">PC115_g1170</name>
    <name evidence="3" type="ORF">PC117_g598</name>
    <name evidence="4" type="ORF">PC118_g650</name>
</gene>
<evidence type="ECO:0000313" key="5">
    <source>
        <dbReference type="EMBL" id="KAG6963566.1"/>
    </source>
</evidence>
<dbReference type="EMBL" id="RCMK01000006">
    <property type="protein sequence ID" value="KAG2955321.1"/>
    <property type="molecule type" value="Genomic_DNA"/>
</dbReference>